<sequence length="150" mass="17523">MSLSTKNCQRDLLTAQLDKVELDERKEKVEAIASTKGSQQEPPTLNTLSTELHRALFKFLNPVTSCCHGLTCKAFYDIHWSNHGLVRLYAPRTYPWMGYESPPEEYDGLWKLLRGWFPADLNFKWTTGRYVCEEEYTEFLNTNLGLRKPW</sequence>
<organism evidence="1 2">
    <name type="scientific">Hyaloscypha variabilis (strain UAMH 11265 / GT02V1 / F)</name>
    <name type="common">Meliniomyces variabilis</name>
    <dbReference type="NCBI Taxonomy" id="1149755"/>
    <lineage>
        <taxon>Eukaryota</taxon>
        <taxon>Fungi</taxon>
        <taxon>Dikarya</taxon>
        <taxon>Ascomycota</taxon>
        <taxon>Pezizomycotina</taxon>
        <taxon>Leotiomycetes</taxon>
        <taxon>Helotiales</taxon>
        <taxon>Hyaloscyphaceae</taxon>
        <taxon>Hyaloscypha</taxon>
        <taxon>Hyaloscypha variabilis</taxon>
    </lineage>
</organism>
<evidence type="ECO:0000313" key="2">
    <source>
        <dbReference type="Proteomes" id="UP000235786"/>
    </source>
</evidence>
<evidence type="ECO:0008006" key="3">
    <source>
        <dbReference type="Google" id="ProtNLM"/>
    </source>
</evidence>
<keyword evidence="2" id="KW-1185">Reference proteome</keyword>
<proteinExistence type="predicted"/>
<accession>A0A2J6QUY9</accession>
<dbReference type="EMBL" id="KZ613969">
    <property type="protein sequence ID" value="PMD30087.1"/>
    <property type="molecule type" value="Genomic_DNA"/>
</dbReference>
<name>A0A2J6QUY9_HYAVF</name>
<reference evidence="1 2" key="1">
    <citation type="submission" date="2016-04" db="EMBL/GenBank/DDBJ databases">
        <title>A degradative enzymes factory behind the ericoid mycorrhizal symbiosis.</title>
        <authorList>
            <consortium name="DOE Joint Genome Institute"/>
            <person name="Martino E."/>
            <person name="Morin E."/>
            <person name="Grelet G."/>
            <person name="Kuo A."/>
            <person name="Kohler A."/>
            <person name="Daghino S."/>
            <person name="Barry K."/>
            <person name="Choi C."/>
            <person name="Cichocki N."/>
            <person name="Clum A."/>
            <person name="Copeland A."/>
            <person name="Hainaut M."/>
            <person name="Haridas S."/>
            <person name="Labutti K."/>
            <person name="Lindquist E."/>
            <person name="Lipzen A."/>
            <person name="Khouja H.-R."/>
            <person name="Murat C."/>
            <person name="Ohm R."/>
            <person name="Olson A."/>
            <person name="Spatafora J."/>
            <person name="Veneault-Fourrey C."/>
            <person name="Henrissat B."/>
            <person name="Grigoriev I."/>
            <person name="Martin F."/>
            <person name="Perotto S."/>
        </authorList>
    </citation>
    <scope>NUCLEOTIDE SEQUENCE [LARGE SCALE GENOMIC DNA]</scope>
    <source>
        <strain evidence="1 2">F</strain>
    </source>
</reference>
<dbReference type="AlphaFoldDB" id="A0A2J6QUY9"/>
<dbReference type="Proteomes" id="UP000235786">
    <property type="component" value="Unassembled WGS sequence"/>
</dbReference>
<gene>
    <name evidence="1" type="ORF">L207DRAFT_641936</name>
</gene>
<protein>
    <recommendedName>
        <fullName evidence="3">F-box domain-containing protein</fullName>
    </recommendedName>
</protein>
<evidence type="ECO:0000313" key="1">
    <source>
        <dbReference type="EMBL" id="PMD30087.1"/>
    </source>
</evidence>
<dbReference type="SUPFAM" id="SSF81383">
    <property type="entry name" value="F-box domain"/>
    <property type="match status" value="1"/>
</dbReference>
<dbReference type="InterPro" id="IPR036047">
    <property type="entry name" value="F-box-like_dom_sf"/>
</dbReference>
<dbReference type="OrthoDB" id="3506179at2759"/>